<dbReference type="SMART" id="SM00032">
    <property type="entry name" value="CCP"/>
    <property type="match status" value="2"/>
</dbReference>
<dbReference type="Gene3D" id="2.10.70.10">
    <property type="entry name" value="Complement Module, domain 1"/>
    <property type="match status" value="1"/>
</dbReference>
<dbReference type="SUPFAM" id="SSF57535">
    <property type="entry name" value="Complement control module/SCR domain"/>
    <property type="match status" value="1"/>
</dbReference>
<feature type="domain" description="Sushi" evidence="2">
    <location>
        <begin position="269"/>
        <end position="330"/>
    </location>
</feature>
<keyword evidence="4" id="KW-1185">Reference proteome</keyword>
<proteinExistence type="predicted"/>
<dbReference type="InterPro" id="IPR035976">
    <property type="entry name" value="Sushi/SCR/CCP_sf"/>
</dbReference>
<dbReference type="InterPro" id="IPR000436">
    <property type="entry name" value="Sushi_SCR_CCP_dom"/>
</dbReference>
<name>A0A7R9MBK9_9ACAR</name>
<evidence type="ECO:0000313" key="3">
    <source>
        <dbReference type="EMBL" id="CAD7656953.1"/>
    </source>
</evidence>
<keyword evidence="1" id="KW-1015">Disulfide bond</keyword>
<organism evidence="3">
    <name type="scientific">Oppiella nova</name>
    <dbReference type="NCBI Taxonomy" id="334625"/>
    <lineage>
        <taxon>Eukaryota</taxon>
        <taxon>Metazoa</taxon>
        <taxon>Ecdysozoa</taxon>
        <taxon>Arthropoda</taxon>
        <taxon>Chelicerata</taxon>
        <taxon>Arachnida</taxon>
        <taxon>Acari</taxon>
        <taxon>Acariformes</taxon>
        <taxon>Sarcoptiformes</taxon>
        <taxon>Oribatida</taxon>
        <taxon>Brachypylina</taxon>
        <taxon>Oppioidea</taxon>
        <taxon>Oppiidae</taxon>
        <taxon>Oppiella</taxon>
    </lineage>
</organism>
<dbReference type="Proteomes" id="UP000728032">
    <property type="component" value="Unassembled WGS sequence"/>
</dbReference>
<evidence type="ECO:0000259" key="2">
    <source>
        <dbReference type="SMART" id="SM00032"/>
    </source>
</evidence>
<feature type="domain" description="Sushi" evidence="2">
    <location>
        <begin position="30"/>
        <end position="83"/>
    </location>
</feature>
<dbReference type="OrthoDB" id="6107927at2759"/>
<gene>
    <name evidence="3" type="ORF">ONB1V03_LOCUS13589</name>
</gene>
<evidence type="ECO:0000313" key="4">
    <source>
        <dbReference type="Proteomes" id="UP000728032"/>
    </source>
</evidence>
<dbReference type="EMBL" id="OC926910">
    <property type="protein sequence ID" value="CAD7656953.1"/>
    <property type="molecule type" value="Genomic_DNA"/>
</dbReference>
<dbReference type="EMBL" id="CAJPVJ010012085">
    <property type="protein sequence ID" value="CAG2174140.1"/>
    <property type="molecule type" value="Genomic_DNA"/>
</dbReference>
<evidence type="ECO:0000256" key="1">
    <source>
        <dbReference type="ARBA" id="ARBA00023157"/>
    </source>
</evidence>
<reference evidence="3" key="1">
    <citation type="submission" date="2020-11" db="EMBL/GenBank/DDBJ databases">
        <authorList>
            <person name="Tran Van P."/>
        </authorList>
    </citation>
    <scope>NUCLEOTIDE SEQUENCE</scope>
</reference>
<accession>A0A7R9MBK9</accession>
<sequence>MAIFAAISRFCLIIALQKEDALVVTIIKIFPAMPVHAKVRPLLGTYTEDDIVDYYCEYTDMKLIGNARRKCNKSRWTGDIPQCGSIPRRTLDRIEMVNLGNHSVSNIYYSHQLYYTSNYLSEYQKQQQMTFFGQPSTPGECIHSKVKANVTSLEWRLVFKWAIGQVYHVEIVVNTANMNQALDFRKNGSIVRQPEGTPEPVEVNEKLFKYTFVCELRDQSNVQKLEDFAAIRSEELMNVTIDFGVTDVTVCELHVSETLPIRYYSRGSCGSPDIPLYSTYGPVFDETSNGFIPIGYRFTCDNGFRLDGNQVVTCVTTRASSFWRAIIRQNRLMAANIAIPAIDSHSVEVVGRV</sequence>
<dbReference type="CDD" id="cd00033">
    <property type="entry name" value="CCP"/>
    <property type="match status" value="1"/>
</dbReference>
<protein>
    <recommendedName>
        <fullName evidence="2">Sushi domain-containing protein</fullName>
    </recommendedName>
</protein>
<dbReference type="AlphaFoldDB" id="A0A7R9MBK9"/>